<feature type="region of interest" description="Disordered" evidence="1">
    <location>
        <begin position="163"/>
        <end position="222"/>
    </location>
</feature>
<feature type="domain" description="Little elongation complex subunit 1 C-terminal" evidence="2">
    <location>
        <begin position="917"/>
        <end position="1107"/>
    </location>
</feature>
<reference evidence="3" key="2">
    <citation type="submission" date="2025-08" db="UniProtKB">
        <authorList>
            <consortium name="Ensembl"/>
        </authorList>
    </citation>
    <scope>IDENTIFICATION</scope>
</reference>
<dbReference type="SUPFAM" id="SSF48371">
    <property type="entry name" value="ARM repeat"/>
    <property type="match status" value="1"/>
</dbReference>
<proteinExistence type="predicted"/>
<feature type="compositionally biased region" description="Low complexity" evidence="1">
    <location>
        <begin position="727"/>
        <end position="738"/>
    </location>
</feature>
<evidence type="ECO:0000313" key="3">
    <source>
        <dbReference type="Ensembl" id="ENSSORP00005057132.1"/>
    </source>
</evidence>
<evidence type="ECO:0000256" key="1">
    <source>
        <dbReference type="SAM" id="MobiDB-lite"/>
    </source>
</evidence>
<accession>A0A673CWN1</accession>
<feature type="compositionally biased region" description="Polar residues" evidence="1">
    <location>
        <begin position="297"/>
        <end position="307"/>
    </location>
</feature>
<feature type="compositionally biased region" description="Basic and acidic residues" evidence="1">
    <location>
        <begin position="286"/>
        <end position="295"/>
    </location>
</feature>
<feature type="region of interest" description="Disordered" evidence="1">
    <location>
        <begin position="46"/>
        <end position="148"/>
    </location>
</feature>
<dbReference type="AlphaFoldDB" id="A0A673CWN1"/>
<sequence length="1116" mass="121447">MESMETEDEDEDSISKTADQVSRYCPKSSALQTEGTVDLTVVNTHEIEDNSKENYLKQKDVEDKRQIMGGKKMHPQTKEPEAISESSSSSTLDKTVSVEAASLPAKNKEPRSSVMVDSSGANIEMPRCNIEDTGKALGPTEPGTWDSKSEILEKMDVDMGADDVTGMADEESPTEGYPTVVSGETSEPRPVTSLTFTSAVQDDKDTNNEKDGTTNCNTSGMGLDCQNITGLQSQMSTEFPREDTEQPQDNACLSEAAVSSSIPSVADQNLKQRVENNFAIKLSGKKSENEAEGTGRTDVTASLSLSKHISRPPSPCKSPLLKMEIAGETRVNQESGNANGVSVKTKEENRNRKSEIAAGSSPVLCDVQLTQTVNCTPVQEPSHSVCRQKSPSCLVPTIKLHTLENDTNSENDNIDSEHLSANKAILHPTCTEEEENVGNALVKLFQEAESCVGPTVSVSVPVEQSVVQTNGQNKCSESFRETSAQQKSDIVRGGVSPGGLEVRSPVATTVQLSEFIGQARCEMGPPLPRLLTPLSTPPKLGKQINPRQAIGKLSFPSPMDRSGSPTTPVQAPTTPNNHQVGSSSLNSPLPPNGVPSSPLQFGSATPKHAVPVPGRLPVTAMNSSSSSSSSSSPSQENSMRILDTMYPELSARARTLNILRGNVNLSICSSDSGTLPATAENPISSFKSINSASTAFTKTETRGGKRHAISPPQPKNNKCLRLDHRSPSQSPQRLPSSSSDDDETTSKQTPSEMTSPSMDGGQSAESKIIVQSLQKIEQGCFDLLPVIQSHLYVGNMPKKPVLRDEEKEVISEICQRSSVNEMILAILNKLKDDNRVLSRHYMEALCRVYTGICRQKSDWEKAHILAYSILTEDFPDSARLILFMVTTWPSVLAHTSLLCQAIHTVTKLKTPKELLSCISAYIGWDKTPPCDIDQLISRAMSEIQSRKQLSFTKHSRCGHDLSTEAWEQVFTLHLLCGYKKWKWTYENVLGKQLWPLMNTWVTQPRDEQTHVLDMTVATIIRLIGRLAQLGIKERCVSSVMTVANVMNTFGRHGQSEGVPWEVQLAAVYCIYDLSPCNPKQALDALAGWREDTSGSVPPAVTSCINQLASICRQVKS</sequence>
<feature type="region of interest" description="Disordered" evidence="1">
    <location>
        <begin position="286"/>
        <end position="356"/>
    </location>
</feature>
<dbReference type="PANTHER" id="PTHR11852">
    <property type="entry name" value="PLATELET-ACTIVATING FACTOR ACETYLHYDROLASE"/>
    <property type="match status" value="1"/>
</dbReference>
<dbReference type="InParanoid" id="A0A673CWN1"/>
<feature type="compositionally biased region" description="Polar residues" evidence="1">
    <location>
        <begin position="563"/>
        <end position="579"/>
    </location>
</feature>
<feature type="compositionally biased region" description="Basic and acidic residues" evidence="1">
    <location>
        <begin position="201"/>
        <end position="212"/>
    </location>
</feature>
<feature type="region of interest" description="Disordered" evidence="1">
    <location>
        <begin position="695"/>
        <end position="765"/>
    </location>
</feature>
<protein>
    <recommendedName>
        <fullName evidence="2">Little elongation complex subunit 1 C-terminal domain-containing protein</fullName>
    </recommendedName>
</protein>
<dbReference type="PANTHER" id="PTHR11852:SF4">
    <property type="entry name" value="LITTLE ELONGATION COMPLEX SUBUNIT 1"/>
    <property type="match status" value="1"/>
</dbReference>
<feature type="compositionally biased region" description="Basic and acidic residues" evidence="1">
    <location>
        <begin position="46"/>
        <end position="66"/>
    </location>
</feature>
<dbReference type="Proteomes" id="UP000472271">
    <property type="component" value="Chromosome 16"/>
</dbReference>
<name>A0A673CWN1_9TELE</name>
<feature type="compositionally biased region" description="Low complexity" evidence="1">
    <location>
        <begin position="623"/>
        <end position="634"/>
    </location>
</feature>
<feature type="compositionally biased region" description="Basic and acidic residues" evidence="1">
    <location>
        <begin position="344"/>
        <end position="355"/>
    </location>
</feature>
<dbReference type="Ensembl" id="ENSSORT00005058435.1">
    <property type="protein sequence ID" value="ENSSORP00005057132.1"/>
    <property type="gene ID" value="ENSSORG00005025350.1"/>
</dbReference>
<feature type="region of interest" description="Disordered" evidence="1">
    <location>
        <begin position="1"/>
        <end position="31"/>
    </location>
</feature>
<evidence type="ECO:0000313" key="4">
    <source>
        <dbReference type="Proteomes" id="UP000472271"/>
    </source>
</evidence>
<dbReference type="InterPro" id="IPR057881">
    <property type="entry name" value="ICE1_C"/>
</dbReference>
<feature type="compositionally biased region" description="Acidic residues" evidence="1">
    <location>
        <begin position="1"/>
        <end position="12"/>
    </location>
</feature>
<feature type="region of interest" description="Disordered" evidence="1">
    <location>
        <begin position="551"/>
        <end position="637"/>
    </location>
</feature>
<dbReference type="InterPro" id="IPR016024">
    <property type="entry name" value="ARM-type_fold"/>
</dbReference>
<feature type="compositionally biased region" description="Polar residues" evidence="1">
    <location>
        <begin position="746"/>
        <end position="757"/>
    </location>
</feature>
<keyword evidence="4" id="KW-1185">Reference proteome</keyword>
<feature type="compositionally biased region" description="Polar residues" evidence="1">
    <location>
        <begin position="330"/>
        <end position="342"/>
    </location>
</feature>
<feature type="compositionally biased region" description="Polar residues" evidence="1">
    <location>
        <begin position="213"/>
        <end position="222"/>
    </location>
</feature>
<dbReference type="Pfam" id="PF25817">
    <property type="entry name" value="ICE1_C"/>
    <property type="match status" value="1"/>
</dbReference>
<reference evidence="3" key="3">
    <citation type="submission" date="2025-09" db="UniProtKB">
        <authorList>
            <consortium name="Ensembl"/>
        </authorList>
    </citation>
    <scope>IDENTIFICATION</scope>
</reference>
<evidence type="ECO:0000259" key="2">
    <source>
        <dbReference type="Pfam" id="PF25817"/>
    </source>
</evidence>
<reference evidence="3" key="1">
    <citation type="submission" date="2019-06" db="EMBL/GenBank/DDBJ databases">
        <authorList>
            <consortium name="Wellcome Sanger Institute Data Sharing"/>
        </authorList>
    </citation>
    <scope>NUCLEOTIDE SEQUENCE [LARGE SCALE GENOMIC DNA]</scope>
</reference>
<organism evidence="3 4">
    <name type="scientific">Sphaeramia orbicularis</name>
    <name type="common">orbiculate cardinalfish</name>
    <dbReference type="NCBI Taxonomy" id="375764"/>
    <lineage>
        <taxon>Eukaryota</taxon>
        <taxon>Metazoa</taxon>
        <taxon>Chordata</taxon>
        <taxon>Craniata</taxon>
        <taxon>Vertebrata</taxon>
        <taxon>Euteleostomi</taxon>
        <taxon>Actinopterygii</taxon>
        <taxon>Neopterygii</taxon>
        <taxon>Teleostei</taxon>
        <taxon>Neoteleostei</taxon>
        <taxon>Acanthomorphata</taxon>
        <taxon>Gobiaria</taxon>
        <taxon>Kurtiformes</taxon>
        <taxon>Apogonoidei</taxon>
        <taxon>Apogonidae</taxon>
        <taxon>Apogoninae</taxon>
        <taxon>Sphaeramia</taxon>
    </lineage>
</organism>